<dbReference type="PANTHER" id="PTHR31637:SF0">
    <property type="entry name" value="2,3-BISPHOSPHOGLYCERATE-INDEPENDENT PHOSPHOGLYCERATE MUTASE"/>
    <property type="match status" value="1"/>
</dbReference>
<comment type="similarity">
    <text evidence="4">Belongs to the BPG-independent phosphoglycerate mutase family.</text>
</comment>
<evidence type="ECO:0000256" key="1">
    <source>
        <dbReference type="ARBA" id="ARBA00000370"/>
    </source>
</evidence>
<evidence type="ECO:0000256" key="6">
    <source>
        <dbReference type="ARBA" id="ARBA00022723"/>
    </source>
</evidence>
<dbReference type="InterPro" id="IPR005995">
    <property type="entry name" value="Pgm_bpd_ind"/>
</dbReference>
<accession>A0A1I0IWM0</accession>
<evidence type="ECO:0000259" key="10">
    <source>
        <dbReference type="Pfam" id="PF01676"/>
    </source>
</evidence>
<dbReference type="InterPro" id="IPR017850">
    <property type="entry name" value="Alkaline_phosphatase_core_sf"/>
</dbReference>
<keyword evidence="9" id="KW-0413">Isomerase</keyword>
<keyword evidence="7" id="KW-0324">Glycolysis</keyword>
<dbReference type="EMBL" id="FOIM01000024">
    <property type="protein sequence ID" value="SEU00946.1"/>
    <property type="molecule type" value="Genomic_DNA"/>
</dbReference>
<evidence type="ECO:0000256" key="4">
    <source>
        <dbReference type="ARBA" id="ARBA00008819"/>
    </source>
</evidence>
<dbReference type="PANTHER" id="PTHR31637">
    <property type="entry name" value="2,3-BISPHOSPHOGLYCERATE-INDEPENDENT PHOSPHOGLYCERATE MUTASE"/>
    <property type="match status" value="1"/>
</dbReference>
<comment type="cofactor">
    <cofactor evidence="2">
        <name>Mn(2+)</name>
        <dbReference type="ChEBI" id="CHEBI:29035"/>
    </cofactor>
</comment>
<dbReference type="AlphaFoldDB" id="A0A1I0IWM0"/>
<dbReference type="Pfam" id="PF01676">
    <property type="entry name" value="Metalloenzyme"/>
    <property type="match status" value="1"/>
</dbReference>
<feature type="domain" description="BPG-independent PGAM N-terminal" evidence="11">
    <location>
        <begin position="12"/>
        <end position="91"/>
    </location>
</feature>
<protein>
    <recommendedName>
        <fullName evidence="5">phosphoglycerate mutase (2,3-diphosphoglycerate-independent)</fullName>
        <ecNumber evidence="5">5.4.2.12</ecNumber>
    </recommendedName>
</protein>
<dbReference type="Proteomes" id="UP000198508">
    <property type="component" value="Unassembled WGS sequence"/>
</dbReference>
<evidence type="ECO:0000259" key="11">
    <source>
        <dbReference type="Pfam" id="PF06415"/>
    </source>
</evidence>
<dbReference type="Pfam" id="PF06415">
    <property type="entry name" value="iPGM_N"/>
    <property type="match status" value="2"/>
</dbReference>
<dbReference type="SUPFAM" id="SSF53649">
    <property type="entry name" value="Alkaline phosphatase-like"/>
    <property type="match status" value="2"/>
</dbReference>
<gene>
    <name evidence="12" type="ORF">SAMN05216313_1242</name>
</gene>
<dbReference type="RefSeq" id="WP_092367729.1">
    <property type="nucleotide sequence ID" value="NZ_FOIM01000024.1"/>
</dbReference>
<comment type="pathway">
    <text evidence="3">Carbohydrate degradation; glycolysis; pyruvate from D-glyceraldehyde 3-phosphate: step 3/5.</text>
</comment>
<dbReference type="SUPFAM" id="SSF64158">
    <property type="entry name" value="2,3-Bisphosphoglycerate-independent phosphoglycerate mutase, substrate-binding domain"/>
    <property type="match status" value="2"/>
</dbReference>
<dbReference type="InterPro" id="IPR006124">
    <property type="entry name" value="Metalloenzyme"/>
</dbReference>
<evidence type="ECO:0000313" key="13">
    <source>
        <dbReference type="Proteomes" id="UP000198508"/>
    </source>
</evidence>
<evidence type="ECO:0000256" key="9">
    <source>
        <dbReference type="ARBA" id="ARBA00023235"/>
    </source>
</evidence>
<evidence type="ECO:0000256" key="8">
    <source>
        <dbReference type="ARBA" id="ARBA00023211"/>
    </source>
</evidence>
<evidence type="ECO:0000256" key="3">
    <source>
        <dbReference type="ARBA" id="ARBA00004798"/>
    </source>
</evidence>
<dbReference type="InterPro" id="IPR011258">
    <property type="entry name" value="BPG-indep_PGM_N"/>
</dbReference>
<sequence length="524" mass="57017">MSQPQYGGAFLAEAVRAAYAEGMDDYHLEPMVLTEGGRPVGRIADGDSVIFCCRRGEREIELTDMFTDPGFAQVPRRPLKDLYFAIMTLYHEKFKDLPIAFAPSHVEMPLAQVISQAGKSQFHCAESEKFAHVTFFLNGGENAPFPGETDKCIPSPKGVPFDQKPELSLPEVADAVTEALGRYDFIVTNFANGDVVGHTLNSDAKLATCREVSSRLQQVVSAALREDYVVAITADHGNIEKLYTPAGKPDGAHTDNQVAFVLMDPRTGGPIGLRDGALSDVAPTVLDVMGIKKPREMTGESLVSGHEFGQNRRMLLIILDGWGLGDQTGNDAIFAGDTPFWDALVSGKSWSRLHASGQYVGLGAGKPGNSEAGHINLGAGRLVLQDDVRLDAAVRDGSFRKNPVFLEAIDRCRRTGRALHLLSYLTYKSSHGSIDYPLSICEMAKDLPEVYLHIIFDGRSTEPGSAPEMLQALDERLAQIGGNFRVVDGVGRGLALDRDQNWGNVKRVYDALTDGMEARQYGEG</sequence>
<dbReference type="GO" id="GO:0030145">
    <property type="term" value="F:manganese ion binding"/>
    <property type="evidence" value="ECO:0007669"/>
    <property type="project" value="InterPro"/>
</dbReference>
<dbReference type="UniPathway" id="UPA00109">
    <property type="reaction ID" value="UER00186"/>
</dbReference>
<evidence type="ECO:0000256" key="7">
    <source>
        <dbReference type="ARBA" id="ARBA00023152"/>
    </source>
</evidence>
<comment type="catalytic activity">
    <reaction evidence="1">
        <text>(2R)-2-phosphoglycerate = (2R)-3-phosphoglycerate</text>
        <dbReference type="Rhea" id="RHEA:15901"/>
        <dbReference type="ChEBI" id="CHEBI:58272"/>
        <dbReference type="ChEBI" id="CHEBI:58289"/>
        <dbReference type="EC" id="5.4.2.12"/>
    </reaction>
</comment>
<reference evidence="13" key="1">
    <citation type="submission" date="2016-10" db="EMBL/GenBank/DDBJ databases">
        <authorList>
            <person name="Varghese N."/>
            <person name="Submissions S."/>
        </authorList>
    </citation>
    <scope>NUCLEOTIDE SEQUENCE [LARGE SCALE GENOMIC DNA]</scope>
    <source>
        <strain evidence="13">NLAE-zl-G277</strain>
    </source>
</reference>
<organism evidence="12 13">
    <name type="scientific">Enterocloster lavalensis</name>
    <dbReference type="NCBI Taxonomy" id="460384"/>
    <lineage>
        <taxon>Bacteria</taxon>
        <taxon>Bacillati</taxon>
        <taxon>Bacillota</taxon>
        <taxon>Clostridia</taxon>
        <taxon>Lachnospirales</taxon>
        <taxon>Lachnospiraceae</taxon>
        <taxon>Enterocloster</taxon>
    </lineage>
</organism>
<feature type="domain" description="BPG-independent PGAM N-terminal" evidence="11">
    <location>
        <begin position="391"/>
        <end position="517"/>
    </location>
</feature>
<dbReference type="Gene3D" id="3.40.720.10">
    <property type="entry name" value="Alkaline Phosphatase, subunit A"/>
    <property type="match status" value="1"/>
</dbReference>
<evidence type="ECO:0000313" key="12">
    <source>
        <dbReference type="EMBL" id="SEU00946.1"/>
    </source>
</evidence>
<dbReference type="Gene3D" id="3.40.1450.10">
    <property type="entry name" value="BPG-independent phosphoglycerate mutase, domain B"/>
    <property type="match status" value="2"/>
</dbReference>
<dbReference type="EC" id="5.4.2.12" evidence="5"/>
<dbReference type="GO" id="GO:0004619">
    <property type="term" value="F:phosphoglycerate mutase activity"/>
    <property type="evidence" value="ECO:0007669"/>
    <property type="project" value="UniProtKB-EC"/>
</dbReference>
<dbReference type="GO" id="GO:0006007">
    <property type="term" value="P:glucose catabolic process"/>
    <property type="evidence" value="ECO:0007669"/>
    <property type="project" value="InterPro"/>
</dbReference>
<keyword evidence="8" id="KW-0464">Manganese</keyword>
<feature type="domain" description="Metalloenzyme" evidence="10">
    <location>
        <begin position="103"/>
        <end position="293"/>
    </location>
</feature>
<name>A0A1I0IWM0_9FIRM</name>
<evidence type="ECO:0000256" key="2">
    <source>
        <dbReference type="ARBA" id="ARBA00001936"/>
    </source>
</evidence>
<keyword evidence="6" id="KW-0479">Metal-binding</keyword>
<dbReference type="GO" id="GO:0005737">
    <property type="term" value="C:cytoplasm"/>
    <property type="evidence" value="ECO:0007669"/>
    <property type="project" value="InterPro"/>
</dbReference>
<dbReference type="STRING" id="460384.SAMN05216313_1242"/>
<proteinExistence type="inferred from homology"/>
<evidence type="ECO:0000256" key="5">
    <source>
        <dbReference type="ARBA" id="ARBA00012026"/>
    </source>
</evidence>
<keyword evidence="13" id="KW-1185">Reference proteome</keyword>
<dbReference type="InterPro" id="IPR036646">
    <property type="entry name" value="PGAM_B_sf"/>
</dbReference>
<dbReference type="GO" id="GO:0006096">
    <property type="term" value="P:glycolytic process"/>
    <property type="evidence" value="ECO:0007669"/>
    <property type="project" value="UniProtKB-UniPathway"/>
</dbReference>